<dbReference type="EMBL" id="JASNRB020000059">
    <property type="protein sequence ID" value="MFJ1472568.1"/>
    <property type="molecule type" value="Genomic_DNA"/>
</dbReference>
<reference evidence="1" key="1">
    <citation type="submission" date="2024-11" db="EMBL/GenBank/DDBJ databases">
        <title>Description of Massilia orientalis sp. nov., isolated from rhizosphere soil of Ageratina adenophora.</title>
        <authorList>
            <person name="Wang Y."/>
        </authorList>
    </citation>
    <scope>NUCLEOTIDE SEQUENCE</scope>
    <source>
        <strain evidence="1">YIM B02787</strain>
    </source>
</reference>
<keyword evidence="2" id="KW-1185">Reference proteome</keyword>
<name>A0ACC7MK82_9BURK</name>
<organism evidence="1 2">
    <name type="scientific">Massilia orientalis</name>
    <dbReference type="NCBI Taxonomy" id="3050128"/>
    <lineage>
        <taxon>Bacteria</taxon>
        <taxon>Pseudomonadati</taxon>
        <taxon>Pseudomonadota</taxon>
        <taxon>Betaproteobacteria</taxon>
        <taxon>Burkholderiales</taxon>
        <taxon>Oxalobacteraceae</taxon>
        <taxon>Telluria group</taxon>
        <taxon>Massilia</taxon>
    </lineage>
</organism>
<gene>
    <name evidence="1" type="ORF">QPK29_033120</name>
</gene>
<sequence>MRSSTFRGSKYNSFSGQGTYLAQWLVYRRRGAPKCSLSHPRTGSEALWNFLVQYQGLGVEWTNGKSYLSPRAPDAEPILYSWEVRIYNPWGAAPGRPLREGDLKVAEILSYKSPAAMSGQAVLQRFYFDKPVESYYYFPGQRRVRRMSNYAYDAPLIGFEKTYPSDANYIFNGNPDRFEWVLKGKRELFVPYNALNITDKDAQGNSIFGNKFISANVRRYELHRVWVIEGNLRPGMRHSTPHKVIYLDEDSWSAVAGEDYDADGGIVR</sequence>
<evidence type="ECO:0000313" key="1">
    <source>
        <dbReference type="EMBL" id="MFJ1472568.1"/>
    </source>
</evidence>
<comment type="caution">
    <text evidence="1">The sequence shown here is derived from an EMBL/GenBank/DDBJ whole genome shotgun (WGS) entry which is preliminary data.</text>
</comment>
<proteinExistence type="predicted"/>
<accession>A0ACC7MK82</accession>
<dbReference type="Proteomes" id="UP001168096">
    <property type="component" value="Unassembled WGS sequence"/>
</dbReference>
<evidence type="ECO:0000313" key="2">
    <source>
        <dbReference type="Proteomes" id="UP001168096"/>
    </source>
</evidence>
<protein>
    <submittedName>
        <fullName evidence="1">DUF1329 domain-containing protein</fullName>
    </submittedName>
</protein>